<evidence type="ECO:0000256" key="1">
    <source>
        <dbReference type="SAM" id="MobiDB-lite"/>
    </source>
</evidence>
<organism evidence="2">
    <name type="scientific">Arion vulgaris</name>
    <dbReference type="NCBI Taxonomy" id="1028688"/>
    <lineage>
        <taxon>Eukaryota</taxon>
        <taxon>Metazoa</taxon>
        <taxon>Spiralia</taxon>
        <taxon>Lophotrochozoa</taxon>
        <taxon>Mollusca</taxon>
        <taxon>Gastropoda</taxon>
        <taxon>Heterobranchia</taxon>
        <taxon>Euthyneura</taxon>
        <taxon>Panpulmonata</taxon>
        <taxon>Eupulmonata</taxon>
        <taxon>Stylommatophora</taxon>
        <taxon>Helicina</taxon>
        <taxon>Arionoidea</taxon>
        <taxon>Arionidae</taxon>
        <taxon>Arion</taxon>
    </lineage>
</organism>
<name>A0A0B7C271_9EUPU</name>
<gene>
    <name evidence="2" type="primary">ORF219477</name>
</gene>
<feature type="non-terminal residue" evidence="2">
    <location>
        <position position="1"/>
    </location>
</feature>
<sequence length="173" mass="19516">EDDQEADKSGQRESTGREEERESKMVEVFFSSVDSNIKTGKKIVSSVRDERELGTIDSIERCMKISQTGPEVEDNNTNVEWADEEDDETSGILQSVLKESLTVEKNTSAWVRTQSFKSAVAGGHHGNPDQHAPTVENSKKHTKFWNTQFMKLAAHKMNITRSLDNTKENLVPF</sequence>
<accession>A0A0B7C271</accession>
<dbReference type="AlphaFoldDB" id="A0A0B7C271"/>
<evidence type="ECO:0000313" key="2">
    <source>
        <dbReference type="EMBL" id="CEK98741.1"/>
    </source>
</evidence>
<proteinExistence type="predicted"/>
<reference evidence="2" key="1">
    <citation type="submission" date="2014-12" db="EMBL/GenBank/DDBJ databases">
        <title>Insight into the proteome of Arion vulgaris.</title>
        <authorList>
            <person name="Aradska J."/>
            <person name="Bulat T."/>
            <person name="Smidak R."/>
            <person name="Sarate P."/>
            <person name="Gangsoo J."/>
            <person name="Sialana F."/>
            <person name="Bilban M."/>
            <person name="Lubec G."/>
        </authorList>
    </citation>
    <scope>NUCLEOTIDE SEQUENCE</scope>
    <source>
        <tissue evidence="2">Skin</tissue>
    </source>
</reference>
<protein>
    <submittedName>
        <fullName evidence="2">Uncharacterized protein</fullName>
    </submittedName>
</protein>
<dbReference type="EMBL" id="HACG01051870">
    <property type="protein sequence ID" value="CEK98741.1"/>
    <property type="molecule type" value="Transcribed_RNA"/>
</dbReference>
<feature type="non-terminal residue" evidence="2">
    <location>
        <position position="173"/>
    </location>
</feature>
<feature type="region of interest" description="Disordered" evidence="1">
    <location>
        <begin position="1"/>
        <end position="23"/>
    </location>
</feature>